<evidence type="ECO:0000256" key="2">
    <source>
        <dbReference type="ARBA" id="ARBA00022670"/>
    </source>
</evidence>
<evidence type="ECO:0000256" key="4">
    <source>
        <dbReference type="SAM" id="MobiDB-lite"/>
    </source>
</evidence>
<name>A0AAD6T5M1_9AGAR</name>
<proteinExistence type="inferred from homology"/>
<feature type="region of interest" description="Disordered" evidence="4">
    <location>
        <begin position="500"/>
        <end position="560"/>
    </location>
</feature>
<gene>
    <name evidence="6" type="ORF">C8F04DRAFT_949367</name>
</gene>
<dbReference type="GO" id="GO:0006508">
    <property type="term" value="P:proteolysis"/>
    <property type="evidence" value="ECO:0007669"/>
    <property type="project" value="UniProtKB-KW"/>
</dbReference>
<feature type="domain" description="Ubiquitin-like protease family profile" evidence="5">
    <location>
        <begin position="188"/>
        <end position="373"/>
    </location>
</feature>
<accession>A0AAD6T5M1</accession>
<dbReference type="InterPro" id="IPR038765">
    <property type="entry name" value="Papain-like_cys_pep_sf"/>
</dbReference>
<evidence type="ECO:0000259" key="5">
    <source>
        <dbReference type="PROSITE" id="PS50600"/>
    </source>
</evidence>
<organism evidence="6 7">
    <name type="scientific">Mycena alexandri</name>
    <dbReference type="NCBI Taxonomy" id="1745969"/>
    <lineage>
        <taxon>Eukaryota</taxon>
        <taxon>Fungi</taxon>
        <taxon>Dikarya</taxon>
        <taxon>Basidiomycota</taxon>
        <taxon>Agaricomycotina</taxon>
        <taxon>Agaricomycetes</taxon>
        <taxon>Agaricomycetidae</taxon>
        <taxon>Agaricales</taxon>
        <taxon>Marasmiineae</taxon>
        <taxon>Mycenaceae</taxon>
        <taxon>Mycena</taxon>
    </lineage>
</organism>
<keyword evidence="7" id="KW-1185">Reference proteome</keyword>
<keyword evidence="2" id="KW-0645">Protease</keyword>
<evidence type="ECO:0000256" key="1">
    <source>
        <dbReference type="ARBA" id="ARBA00005234"/>
    </source>
</evidence>
<evidence type="ECO:0000256" key="3">
    <source>
        <dbReference type="ARBA" id="ARBA00022801"/>
    </source>
</evidence>
<evidence type="ECO:0000313" key="7">
    <source>
        <dbReference type="Proteomes" id="UP001218188"/>
    </source>
</evidence>
<dbReference type="GO" id="GO:0019783">
    <property type="term" value="F:ubiquitin-like protein peptidase activity"/>
    <property type="evidence" value="ECO:0007669"/>
    <property type="project" value="UniProtKB-ARBA"/>
</dbReference>
<comment type="caution">
    <text evidence="6">The sequence shown here is derived from an EMBL/GenBank/DDBJ whole genome shotgun (WGS) entry which is preliminary data.</text>
</comment>
<keyword evidence="3" id="KW-0378">Hydrolase</keyword>
<dbReference type="Gene3D" id="3.40.395.10">
    <property type="entry name" value="Adenoviral Proteinase, Chain A"/>
    <property type="match status" value="1"/>
</dbReference>
<evidence type="ECO:0000313" key="6">
    <source>
        <dbReference type="EMBL" id="KAJ7039794.1"/>
    </source>
</evidence>
<dbReference type="EMBL" id="JARJCM010000025">
    <property type="protein sequence ID" value="KAJ7039794.1"/>
    <property type="molecule type" value="Genomic_DNA"/>
</dbReference>
<sequence>LDMPRVDIDLSEDPPPFHAEQFIGLHKKFPVEDVGNMEYRVAHAALLQVLAVPTDIRYLPHDDLPIRDFVSMTLPPQSYTPVLSKPRTWYSSDMPTTDVACLASRPIPHKDFLCKLEKEAGQALFDGCKSILDPRYNEGQDRFPLRAITYWKRMEEVVNAHRQWETSVGWVDGQLAKPDLPEQDREALTVTKGLFETLGWNTVIWGRWTHLHLATLLSWQWLTDDHIDMMMTDLSARVAADPELSKTVLVAPLAFSNALKAATKYGKADAPLLARYEAHIKKHGFKRLYFPDHLNKNHWIAGRIDFERELLGTGDSHARRNAVPKTLIQGSKRWLKSRFDGTNFTYQGDSMDHGDQKDSTSCGIIAPNTIAADIFGEKIWEQQHAAGARASSFIRLAHSPAIRTEVSWESYSNPIPPATSPDEDFVMDDVDEPAGEVYTGDHGDVEDDGDDVMDVVEPGVELVEGGKKGGDAGSVSDASAVSRKTLAGFLGFKSKVHDAVPTKKKRAREDIDESADLDAIPKSKRTKQANGTGTSKSATAGRKDTDAYKSGTLTPQTADQKKLDRWKAKLVKDDVKVEFHPTDVLEAKHSVCGEYVRMDLPYQAAKWNLHMNKLCPVLHQGKRKDGGKGRQSLKGVPSLFGWIKPLGTAAPHKPRRSQATEPCPGLTAADSAHLPGYLQRTGAPGGGGRSVTVIAKEKFGKLFRRLGSRKKKIVSDTQYHEHRWRNDHSNLRVFSTGCKKEVVSPAPGSRTLPCSACSALLNLKNFKQAIRRPASDDKNYIYVNDKYRNQLLGHLYAKAIGLKEIIETSDAKNTPCIKFAQGTLQGKYTDFEVFEGLVEAMVMKTDKLERGVGMQNFKYPPAWDELCHIIKIHSPSAARALGDHFQVRSERSFRTKEAREPRFPMEIGDRTFTLVEEHLAALDYHGPVNLSCDDTKLFPGLRMYHDAKEKVDYLVGAIQGPIRVADPEAMKAVLEDANVMKATKVRVWCLSVPLPKIMPLVVAAIPIPNSMTAAQLLIPLEKILYGLLDRGTRVVSYAADGTETERLLQRMLLDKADRNIKHTISNPISGAPDTVIEIGVFRTFPIVMIQDSKHALKTFRNNLFSGARMLTFGNFTAIFRRIYQMAMSPDSPLFERDVNRALDRQDDAAATRLFCSETLAYLTEQFPEHIGEIVYLFVFGELVDSYQNREISHSERIKMALRARYFLDAWARFLDVAGYKKAQYFISREAIDITRIIIEGIIGLIIVHRDHVPDNFPLLPWFHSTEPCEHTFGSSRKVVKDFTFLDFIYMVPKVRIAMRQAVLAAKSSDPKARAQGYSHTYYDNTGANLLTLAVYPSDAEIAYTATLASAEADALVSLLGLDHEKLYRKQLAPFPSIDTWYDEDVDLIEEEFDDINENRPSDAEELQALIDEQEREDAPIHGKRVTEEIMSLTCASIALAADEHMRVQEFQQIDEEELDDVAGEEYTDIQRTLTSVVPALPQVQLPDEASKPFGQGYFSSVDTIDFSSLVSQRQQHETKHAKKCTRTKTTKSLPEAEVSIRRQILHKYQELLKESEKTQAAGTSVERRARWNMAPITTGAGNSANAAVAASAVASKVRFH</sequence>
<dbReference type="Proteomes" id="UP001218188">
    <property type="component" value="Unassembled WGS sequence"/>
</dbReference>
<feature type="compositionally biased region" description="Polar residues" evidence="4">
    <location>
        <begin position="528"/>
        <end position="538"/>
    </location>
</feature>
<dbReference type="SUPFAM" id="SSF54001">
    <property type="entry name" value="Cysteine proteinases"/>
    <property type="match status" value="1"/>
</dbReference>
<comment type="similarity">
    <text evidence="1">Belongs to the peptidase C48 family.</text>
</comment>
<dbReference type="InterPro" id="IPR003653">
    <property type="entry name" value="Peptidase_C48_C"/>
</dbReference>
<dbReference type="GO" id="GO:0008234">
    <property type="term" value="F:cysteine-type peptidase activity"/>
    <property type="evidence" value="ECO:0007669"/>
    <property type="project" value="InterPro"/>
</dbReference>
<reference evidence="6" key="1">
    <citation type="submission" date="2023-03" db="EMBL/GenBank/DDBJ databases">
        <title>Massive genome expansion in bonnet fungi (Mycena s.s.) driven by repeated elements and novel gene families across ecological guilds.</title>
        <authorList>
            <consortium name="Lawrence Berkeley National Laboratory"/>
            <person name="Harder C.B."/>
            <person name="Miyauchi S."/>
            <person name="Viragh M."/>
            <person name="Kuo A."/>
            <person name="Thoen E."/>
            <person name="Andreopoulos B."/>
            <person name="Lu D."/>
            <person name="Skrede I."/>
            <person name="Drula E."/>
            <person name="Henrissat B."/>
            <person name="Morin E."/>
            <person name="Kohler A."/>
            <person name="Barry K."/>
            <person name="LaButti K."/>
            <person name="Morin E."/>
            <person name="Salamov A."/>
            <person name="Lipzen A."/>
            <person name="Mereny Z."/>
            <person name="Hegedus B."/>
            <person name="Baldrian P."/>
            <person name="Stursova M."/>
            <person name="Weitz H."/>
            <person name="Taylor A."/>
            <person name="Grigoriev I.V."/>
            <person name="Nagy L.G."/>
            <person name="Martin F."/>
            <person name="Kauserud H."/>
        </authorList>
    </citation>
    <scope>NUCLEOTIDE SEQUENCE</scope>
    <source>
        <strain evidence="6">CBHHK200</strain>
    </source>
</reference>
<protein>
    <recommendedName>
        <fullName evidence="5">Ubiquitin-like protease family profile domain-containing protein</fullName>
    </recommendedName>
</protein>
<dbReference type="PROSITE" id="PS50600">
    <property type="entry name" value="ULP_PROTEASE"/>
    <property type="match status" value="1"/>
</dbReference>
<feature type="non-terminal residue" evidence="6">
    <location>
        <position position="1"/>
    </location>
</feature>